<dbReference type="InterPro" id="IPR001387">
    <property type="entry name" value="Cro/C1-type_HTH"/>
</dbReference>
<reference evidence="2" key="2">
    <citation type="submission" date="2020-09" db="EMBL/GenBank/DDBJ databases">
        <authorList>
            <person name="Sun Q."/>
            <person name="Ohkuma M."/>
        </authorList>
    </citation>
    <scope>NUCLEOTIDE SEQUENCE</scope>
    <source>
        <strain evidence="2">JCM 3302</strain>
    </source>
</reference>
<gene>
    <name evidence="2" type="ORF">GCM10014715_53210</name>
</gene>
<evidence type="ECO:0000313" key="2">
    <source>
        <dbReference type="EMBL" id="GHE90018.1"/>
    </source>
</evidence>
<dbReference type="Pfam" id="PF10901">
    <property type="entry name" value="DUF2690"/>
    <property type="match status" value="1"/>
</dbReference>
<sequence>MRQAQEAAPSIGPLAATLRELRDRTGLSLAALATRTPYSKSAWHRYLTGAKHPPRSAVEALARLAGADPAPALALWEAAGEAPRAPATPSASGPASGSGSKAEAAGPFRARLGRRALLPALTLLTAVAAVATALATSSRGTAPGTRVVPVSQRCQGRSCQGELPGASACAGDAQTKSAVSDAAYTVRLRWSPSCGTAWSQVRVRGAVAREVSVRTGRDVLSATYSADDTRGDTSPMLAVSSPSGVEACAEVNGKVACTGLDADAGSGP</sequence>
<accession>A0A919A761</accession>
<dbReference type="AlphaFoldDB" id="A0A919A761"/>
<dbReference type="CDD" id="cd00093">
    <property type="entry name" value="HTH_XRE"/>
    <property type="match status" value="1"/>
</dbReference>
<evidence type="ECO:0000256" key="1">
    <source>
        <dbReference type="SAM" id="MobiDB-lite"/>
    </source>
</evidence>
<dbReference type="InterPro" id="IPR010982">
    <property type="entry name" value="Lambda_DNA-bd_dom_sf"/>
</dbReference>
<dbReference type="Proteomes" id="UP000641386">
    <property type="component" value="Unassembled WGS sequence"/>
</dbReference>
<dbReference type="SUPFAM" id="SSF47413">
    <property type="entry name" value="lambda repressor-like DNA-binding domains"/>
    <property type="match status" value="1"/>
</dbReference>
<evidence type="ECO:0000313" key="3">
    <source>
        <dbReference type="Proteomes" id="UP000641386"/>
    </source>
</evidence>
<dbReference type="Pfam" id="PF13560">
    <property type="entry name" value="HTH_31"/>
    <property type="match status" value="1"/>
</dbReference>
<dbReference type="GO" id="GO:0003677">
    <property type="term" value="F:DNA binding"/>
    <property type="evidence" value="ECO:0007669"/>
    <property type="project" value="InterPro"/>
</dbReference>
<feature type="region of interest" description="Disordered" evidence="1">
    <location>
        <begin position="80"/>
        <end position="103"/>
    </location>
</feature>
<feature type="compositionally biased region" description="Low complexity" evidence="1">
    <location>
        <begin position="82"/>
        <end position="103"/>
    </location>
</feature>
<dbReference type="Gene3D" id="1.10.260.40">
    <property type="entry name" value="lambda repressor-like DNA-binding domains"/>
    <property type="match status" value="1"/>
</dbReference>
<organism evidence="2 3">
    <name type="scientific">Streptomyces spiralis</name>
    <dbReference type="NCBI Taxonomy" id="66376"/>
    <lineage>
        <taxon>Bacteria</taxon>
        <taxon>Bacillati</taxon>
        <taxon>Actinomycetota</taxon>
        <taxon>Actinomycetes</taxon>
        <taxon>Kitasatosporales</taxon>
        <taxon>Streptomycetaceae</taxon>
        <taxon>Streptomyces</taxon>
    </lineage>
</organism>
<dbReference type="InterPro" id="IPR021224">
    <property type="entry name" value="DUF2690"/>
</dbReference>
<dbReference type="EMBL" id="BNBC01000027">
    <property type="protein sequence ID" value="GHE90018.1"/>
    <property type="molecule type" value="Genomic_DNA"/>
</dbReference>
<evidence type="ECO:0008006" key="4">
    <source>
        <dbReference type="Google" id="ProtNLM"/>
    </source>
</evidence>
<keyword evidence="3" id="KW-1185">Reference proteome</keyword>
<reference evidence="2" key="1">
    <citation type="journal article" date="2014" name="Int. J. Syst. Evol. Microbiol.">
        <title>Complete genome sequence of Corynebacterium casei LMG S-19264T (=DSM 44701T), isolated from a smear-ripened cheese.</title>
        <authorList>
            <consortium name="US DOE Joint Genome Institute (JGI-PGF)"/>
            <person name="Walter F."/>
            <person name="Albersmeier A."/>
            <person name="Kalinowski J."/>
            <person name="Ruckert C."/>
        </authorList>
    </citation>
    <scope>NUCLEOTIDE SEQUENCE</scope>
    <source>
        <strain evidence="2">JCM 3302</strain>
    </source>
</reference>
<proteinExistence type="predicted"/>
<comment type="caution">
    <text evidence="2">The sequence shown here is derived from an EMBL/GenBank/DDBJ whole genome shotgun (WGS) entry which is preliminary data.</text>
</comment>
<protein>
    <recommendedName>
        <fullName evidence="4">HTH cro/C1-type domain-containing protein</fullName>
    </recommendedName>
</protein>
<name>A0A919A761_9ACTN</name>